<protein>
    <submittedName>
        <fullName evidence="2">Uncharacterized protein</fullName>
    </submittedName>
</protein>
<dbReference type="OrthoDB" id="4312454at2759"/>
<accession>A0A9W9IK91</accession>
<reference evidence="2" key="1">
    <citation type="submission" date="2022-11" db="EMBL/GenBank/DDBJ databases">
        <authorList>
            <person name="Petersen C."/>
        </authorList>
    </citation>
    <scope>NUCLEOTIDE SEQUENCE</scope>
    <source>
        <strain evidence="2">IBT 21917</strain>
    </source>
</reference>
<comment type="caution">
    <text evidence="2">The sequence shown here is derived from an EMBL/GenBank/DDBJ whole genome shotgun (WGS) entry which is preliminary data.</text>
</comment>
<evidence type="ECO:0000256" key="1">
    <source>
        <dbReference type="SAM" id="MobiDB-lite"/>
    </source>
</evidence>
<sequence>MVAFPPVGSNPYGTNSKWATSSSTNCPKLDAAQVENIFAQMNTSQAPAPASSSRRFGWFSRKYKTFSRRGSAKSSA</sequence>
<reference evidence="2" key="2">
    <citation type="journal article" date="2023" name="IMA Fungus">
        <title>Comparative genomic study of the Penicillium genus elucidates a diverse pangenome and 15 lateral gene transfer events.</title>
        <authorList>
            <person name="Petersen C."/>
            <person name="Sorensen T."/>
            <person name="Nielsen M.R."/>
            <person name="Sondergaard T.E."/>
            <person name="Sorensen J.L."/>
            <person name="Fitzpatrick D.A."/>
            <person name="Frisvad J.C."/>
            <person name="Nielsen K.L."/>
        </authorList>
    </citation>
    <scope>NUCLEOTIDE SEQUENCE</scope>
    <source>
        <strain evidence="2">IBT 21917</strain>
    </source>
</reference>
<name>A0A9W9IK91_9EURO</name>
<dbReference type="Proteomes" id="UP001146351">
    <property type="component" value="Unassembled WGS sequence"/>
</dbReference>
<feature type="region of interest" description="Disordered" evidence="1">
    <location>
        <begin position="1"/>
        <end position="23"/>
    </location>
</feature>
<dbReference type="AlphaFoldDB" id="A0A9W9IK91"/>
<evidence type="ECO:0000313" key="2">
    <source>
        <dbReference type="EMBL" id="KAJ5179703.1"/>
    </source>
</evidence>
<proteinExistence type="predicted"/>
<feature type="compositionally biased region" description="Polar residues" evidence="1">
    <location>
        <begin position="11"/>
        <end position="23"/>
    </location>
</feature>
<gene>
    <name evidence="2" type="ORF">N7492_002913</name>
</gene>
<evidence type="ECO:0000313" key="3">
    <source>
        <dbReference type="Proteomes" id="UP001146351"/>
    </source>
</evidence>
<organism evidence="2 3">
    <name type="scientific">Penicillium capsulatum</name>
    <dbReference type="NCBI Taxonomy" id="69766"/>
    <lineage>
        <taxon>Eukaryota</taxon>
        <taxon>Fungi</taxon>
        <taxon>Dikarya</taxon>
        <taxon>Ascomycota</taxon>
        <taxon>Pezizomycotina</taxon>
        <taxon>Eurotiomycetes</taxon>
        <taxon>Eurotiomycetidae</taxon>
        <taxon>Eurotiales</taxon>
        <taxon>Aspergillaceae</taxon>
        <taxon>Penicillium</taxon>
    </lineage>
</organism>
<keyword evidence="3" id="KW-1185">Reference proteome</keyword>
<dbReference type="EMBL" id="JAPQKO010000002">
    <property type="protein sequence ID" value="KAJ5179703.1"/>
    <property type="molecule type" value="Genomic_DNA"/>
</dbReference>